<dbReference type="PANTHER" id="PTHR10159">
    <property type="entry name" value="DUAL SPECIFICITY PROTEIN PHOSPHATASE"/>
    <property type="match status" value="1"/>
</dbReference>
<evidence type="ECO:0000259" key="6">
    <source>
        <dbReference type="PROSITE" id="PS50054"/>
    </source>
</evidence>
<dbReference type="Pfam" id="PF00782">
    <property type="entry name" value="DSPc"/>
    <property type="match status" value="1"/>
</dbReference>
<dbReference type="PROSITE" id="PS00383">
    <property type="entry name" value="TYR_PHOSPHATASE_1"/>
    <property type="match status" value="1"/>
</dbReference>
<feature type="compositionally biased region" description="Polar residues" evidence="5">
    <location>
        <begin position="69"/>
        <end position="88"/>
    </location>
</feature>
<dbReference type="InterPro" id="IPR000340">
    <property type="entry name" value="Dual-sp_phosphatase_cat-dom"/>
</dbReference>
<feature type="region of interest" description="Disordered" evidence="5">
    <location>
        <begin position="185"/>
        <end position="211"/>
    </location>
</feature>
<evidence type="ECO:0000256" key="4">
    <source>
        <dbReference type="ARBA" id="ARBA00022912"/>
    </source>
</evidence>
<keyword evidence="3" id="KW-0378">Hydrolase</keyword>
<reference evidence="8 9" key="1">
    <citation type="journal article" date="2020" name="ISME J.">
        <title>Uncovering the hidden diversity of litter-decomposition mechanisms in mushroom-forming fungi.</title>
        <authorList>
            <person name="Floudas D."/>
            <person name="Bentzer J."/>
            <person name="Ahren D."/>
            <person name="Johansson T."/>
            <person name="Persson P."/>
            <person name="Tunlid A."/>
        </authorList>
    </citation>
    <scope>NUCLEOTIDE SEQUENCE [LARGE SCALE GENOMIC DNA]</scope>
    <source>
        <strain evidence="8 9">CBS 661.87</strain>
    </source>
</reference>
<dbReference type="SMART" id="SM00195">
    <property type="entry name" value="DSPc"/>
    <property type="match status" value="1"/>
</dbReference>
<keyword evidence="4" id="KW-0904">Protein phosphatase</keyword>
<dbReference type="GO" id="GO:0008330">
    <property type="term" value="F:protein tyrosine/threonine phosphatase activity"/>
    <property type="evidence" value="ECO:0007669"/>
    <property type="project" value="TreeGrafter"/>
</dbReference>
<comment type="similarity">
    <text evidence="1">Belongs to the protein-tyrosine phosphatase family. Non-receptor class dual specificity subfamily.</text>
</comment>
<dbReference type="GO" id="GO:0043409">
    <property type="term" value="P:negative regulation of MAPK cascade"/>
    <property type="evidence" value="ECO:0007669"/>
    <property type="project" value="TreeGrafter"/>
</dbReference>
<feature type="region of interest" description="Disordered" evidence="5">
    <location>
        <begin position="530"/>
        <end position="554"/>
    </location>
</feature>
<dbReference type="PROSITE" id="PS50056">
    <property type="entry name" value="TYR_PHOSPHATASE_2"/>
    <property type="match status" value="1"/>
</dbReference>
<dbReference type="EC" id="3.1.3.48" evidence="2"/>
<evidence type="ECO:0000256" key="3">
    <source>
        <dbReference type="ARBA" id="ARBA00022801"/>
    </source>
</evidence>
<dbReference type="Gene3D" id="3.90.190.10">
    <property type="entry name" value="Protein tyrosine phosphatase superfamily"/>
    <property type="match status" value="1"/>
</dbReference>
<feature type="region of interest" description="Disordered" evidence="5">
    <location>
        <begin position="578"/>
        <end position="598"/>
    </location>
</feature>
<feature type="region of interest" description="Disordered" evidence="5">
    <location>
        <begin position="325"/>
        <end position="370"/>
    </location>
</feature>
<feature type="region of interest" description="Disordered" evidence="5">
    <location>
        <begin position="69"/>
        <end position="110"/>
    </location>
</feature>
<dbReference type="InterPro" id="IPR029021">
    <property type="entry name" value="Prot-tyrosine_phosphatase-like"/>
</dbReference>
<dbReference type="InterPro" id="IPR016130">
    <property type="entry name" value="Tyr_Pase_AS"/>
</dbReference>
<evidence type="ECO:0000256" key="1">
    <source>
        <dbReference type="ARBA" id="ARBA00008601"/>
    </source>
</evidence>
<dbReference type="Proteomes" id="UP000565441">
    <property type="component" value="Unassembled WGS sequence"/>
</dbReference>
<evidence type="ECO:0000313" key="9">
    <source>
        <dbReference type="Proteomes" id="UP000565441"/>
    </source>
</evidence>
<accession>A0A8H5M1M5</accession>
<evidence type="ECO:0000313" key="8">
    <source>
        <dbReference type="EMBL" id="KAF5377527.1"/>
    </source>
</evidence>
<feature type="domain" description="Tyrosine-protein phosphatase" evidence="6">
    <location>
        <begin position="136"/>
        <end position="326"/>
    </location>
</feature>
<feature type="domain" description="Tyrosine specific protein phosphatases" evidence="7">
    <location>
        <begin position="234"/>
        <end position="291"/>
    </location>
</feature>
<dbReference type="EMBL" id="JAACJP010000023">
    <property type="protein sequence ID" value="KAF5377527.1"/>
    <property type="molecule type" value="Genomic_DNA"/>
</dbReference>
<dbReference type="OrthoDB" id="2017893at2759"/>
<dbReference type="AlphaFoldDB" id="A0A8H5M1M5"/>
<dbReference type="GO" id="GO:0005737">
    <property type="term" value="C:cytoplasm"/>
    <property type="evidence" value="ECO:0007669"/>
    <property type="project" value="TreeGrafter"/>
</dbReference>
<organism evidence="8 9">
    <name type="scientific">Tricholomella constricta</name>
    <dbReference type="NCBI Taxonomy" id="117010"/>
    <lineage>
        <taxon>Eukaryota</taxon>
        <taxon>Fungi</taxon>
        <taxon>Dikarya</taxon>
        <taxon>Basidiomycota</taxon>
        <taxon>Agaricomycotina</taxon>
        <taxon>Agaricomycetes</taxon>
        <taxon>Agaricomycetidae</taxon>
        <taxon>Agaricales</taxon>
        <taxon>Tricholomatineae</taxon>
        <taxon>Lyophyllaceae</taxon>
        <taxon>Tricholomella</taxon>
    </lineage>
</organism>
<sequence length="716" mass="76627">MANLSRRRGPPASLRIDTPAHNPLVALAQGDSSASALSSATSDSDHSPFFSSAKPKSLRNMKKLSLTLPSAQSSNNSLQLHSEPQSAVSVAAPEPLRHDRPRRPSIISLPATANPTANSLIHRKEDGEDAVPYLDGPTQIIPGVWLGSEDNARDWKGLIERGIKSVLNVAKEVAAPLDAGHISQPLRSVSSAPNFKKPRNPDSTYHPPNLATGRPGMHYLKLQWSHGQQDLVDVGFQAAMAFTDAALERGEGVLVHCQCGISRSATLVIALVMRAAAEQSPSVPPEVWALKGMQGAYSFVKEKSKWVGPNMSLIYQLLEYEKKLKGDTGSPSGSDRSSYADEEEEWGRRRKLLDEAPSDGEEERESTFVMREAEALDKAMEERMVARKSSASSLASSTNSGVGMGAAWRTRYGHSRKRAGSIASNMTNGSMISEDLVEEEEEEELLGVGGGFDGRSLSAEPEDSSATNSPDDEIDTAPSLNLFAPTTARPSAAARPAVWAPPSAPVWKTSFNIATPPTSALRSTFNIPPPPSSAVRSTFNIPSRPPPKGKRRPAPIGILPPVPSSPIAIVVESTSPPETLVQSNEPSKPLPLRTPTLSLPPVRLRTESKKLPPPLHLRNSLLKKTNVVSDASASVSTPSQTLFVFPPSPTLTTRTPSTMTLTSNMGGLIPFPSLATPRVSTFRSQGRTRSFIGLGAPPTPTIAFSKVDARGYVGLQ</sequence>
<protein>
    <recommendedName>
        <fullName evidence="2">protein-tyrosine-phosphatase</fullName>
        <ecNumber evidence="2">3.1.3.48</ecNumber>
    </recommendedName>
</protein>
<dbReference type="GO" id="GO:0017017">
    <property type="term" value="F:MAP kinase tyrosine/serine/threonine phosphatase activity"/>
    <property type="evidence" value="ECO:0007669"/>
    <property type="project" value="TreeGrafter"/>
</dbReference>
<name>A0A8H5M1M5_9AGAR</name>
<proteinExistence type="inferred from homology"/>
<dbReference type="InterPro" id="IPR000387">
    <property type="entry name" value="Tyr_Pase_dom"/>
</dbReference>
<gene>
    <name evidence="8" type="ORF">D9615_005243</name>
</gene>
<dbReference type="GO" id="GO:0033550">
    <property type="term" value="F:MAP kinase tyrosine phosphatase activity"/>
    <property type="evidence" value="ECO:0007669"/>
    <property type="project" value="TreeGrafter"/>
</dbReference>
<keyword evidence="9" id="KW-1185">Reference proteome</keyword>
<dbReference type="PROSITE" id="PS50054">
    <property type="entry name" value="TYR_PHOSPHATASE_DUAL"/>
    <property type="match status" value="1"/>
</dbReference>
<evidence type="ECO:0000259" key="7">
    <source>
        <dbReference type="PROSITE" id="PS50056"/>
    </source>
</evidence>
<evidence type="ECO:0000256" key="2">
    <source>
        <dbReference type="ARBA" id="ARBA00013064"/>
    </source>
</evidence>
<evidence type="ECO:0000256" key="5">
    <source>
        <dbReference type="SAM" id="MobiDB-lite"/>
    </source>
</evidence>
<dbReference type="SUPFAM" id="SSF52799">
    <property type="entry name" value="(Phosphotyrosine protein) phosphatases II"/>
    <property type="match status" value="1"/>
</dbReference>
<feature type="compositionally biased region" description="Low complexity" evidence="5">
    <location>
        <begin position="31"/>
        <end position="42"/>
    </location>
</feature>
<feature type="region of interest" description="Disordered" evidence="5">
    <location>
        <begin position="450"/>
        <end position="476"/>
    </location>
</feature>
<feature type="region of interest" description="Disordered" evidence="5">
    <location>
        <begin position="1"/>
        <end position="56"/>
    </location>
</feature>
<dbReference type="PANTHER" id="PTHR10159:SF519">
    <property type="entry name" value="DUAL SPECIFICITY PROTEIN PHOSPHATASE MPK3"/>
    <property type="match status" value="1"/>
</dbReference>
<dbReference type="InterPro" id="IPR020422">
    <property type="entry name" value="TYR_PHOSPHATASE_DUAL_dom"/>
</dbReference>
<comment type="caution">
    <text evidence="8">The sequence shown here is derived from an EMBL/GenBank/DDBJ whole genome shotgun (WGS) entry which is preliminary data.</text>
</comment>